<name>A0A8S9JVV9_BRACR</name>
<feature type="region of interest" description="Disordered" evidence="1">
    <location>
        <begin position="313"/>
        <end position="343"/>
    </location>
</feature>
<reference evidence="2" key="1">
    <citation type="submission" date="2019-12" db="EMBL/GenBank/DDBJ databases">
        <title>Genome sequencing and annotation of Brassica cretica.</title>
        <authorList>
            <person name="Studholme D.J."/>
            <person name="Sarris P.F."/>
        </authorList>
    </citation>
    <scope>NUCLEOTIDE SEQUENCE</scope>
    <source>
        <strain evidence="2">PFS-102/07</strain>
        <tissue evidence="2">Leaf</tissue>
    </source>
</reference>
<dbReference type="Gene3D" id="2.40.50.140">
    <property type="entry name" value="Nucleic acid-binding proteins"/>
    <property type="match status" value="1"/>
</dbReference>
<dbReference type="EMBL" id="QGKY02000246">
    <property type="protein sequence ID" value="KAF2586134.1"/>
    <property type="molecule type" value="Genomic_DNA"/>
</dbReference>
<feature type="compositionally biased region" description="Basic and acidic residues" evidence="1">
    <location>
        <begin position="325"/>
        <end position="343"/>
    </location>
</feature>
<protein>
    <recommendedName>
        <fullName evidence="3">DUF223 domain-containing protein</fullName>
    </recommendedName>
</protein>
<evidence type="ECO:0000256" key="1">
    <source>
        <dbReference type="SAM" id="MobiDB-lite"/>
    </source>
</evidence>
<gene>
    <name evidence="2" type="ORF">F2Q70_00035902</name>
</gene>
<organism evidence="2">
    <name type="scientific">Brassica cretica</name>
    <name type="common">Mustard</name>
    <dbReference type="NCBI Taxonomy" id="69181"/>
    <lineage>
        <taxon>Eukaryota</taxon>
        <taxon>Viridiplantae</taxon>
        <taxon>Streptophyta</taxon>
        <taxon>Embryophyta</taxon>
        <taxon>Tracheophyta</taxon>
        <taxon>Spermatophyta</taxon>
        <taxon>Magnoliopsida</taxon>
        <taxon>eudicotyledons</taxon>
        <taxon>Gunneridae</taxon>
        <taxon>Pentapetalae</taxon>
        <taxon>rosids</taxon>
        <taxon>malvids</taxon>
        <taxon>Brassicales</taxon>
        <taxon>Brassicaceae</taxon>
        <taxon>Brassiceae</taxon>
        <taxon>Brassica</taxon>
    </lineage>
</organism>
<dbReference type="InterPro" id="IPR012340">
    <property type="entry name" value="NA-bd_OB-fold"/>
</dbReference>
<proteinExistence type="predicted"/>
<dbReference type="AlphaFoldDB" id="A0A8S9JVV9"/>
<comment type="caution">
    <text evidence="2">The sequence shown here is derived from an EMBL/GenBank/DDBJ whole genome shotgun (WGS) entry which is preliminary data.</text>
</comment>
<feature type="region of interest" description="Disordered" evidence="1">
    <location>
        <begin position="238"/>
        <end position="258"/>
    </location>
</feature>
<evidence type="ECO:0008006" key="3">
    <source>
        <dbReference type="Google" id="ProtNLM"/>
    </source>
</evidence>
<accession>A0A8S9JVV9</accession>
<sequence>MVLADQWGNKIHATSKRSLMQWIQRVFPIDSWGVIEHVTVTPAGEIENGTKKPAFLIDVIGRIHELGDVQTVQVSGEDRKRVQFRLVDAEFKLHLVVKDDSATCNLMLLGSVGKSIVAVDAEELWDGSYEEPIPLSSIYYRLFETTENHHVPNYTIPLYQQISKFSPQTPRNKRKIFLGLDTIKDQVSDTPEFDKSCLTALSKDLQKRSFKAIKTNGCHQSKSSTNVLKDITNIAHLRKKRKRKAPSPTFNSSEQTIQEDDSLVGTDLFGGLIDEDNQQVFDCSSLENTDTENEYSDFDDPRDFETDVELNELTKKNSDSCSRGDVPKDPKSSYKKDLDENDA</sequence>
<evidence type="ECO:0000313" key="2">
    <source>
        <dbReference type="EMBL" id="KAF2586134.1"/>
    </source>
</evidence>